<keyword evidence="3" id="KW-1185">Reference proteome</keyword>
<name>A0A813PVS5_9BILA</name>
<dbReference type="OrthoDB" id="10009834at2759"/>
<proteinExistence type="predicted"/>
<dbReference type="EMBL" id="CAJNOM010000006">
    <property type="protein sequence ID" value="CAF0759677.1"/>
    <property type="molecule type" value="Genomic_DNA"/>
</dbReference>
<gene>
    <name evidence="2" type="ORF">BJG266_LOCUS4888</name>
    <name evidence="1" type="ORF">QVE165_LOCUS1982</name>
</gene>
<dbReference type="Proteomes" id="UP000663877">
    <property type="component" value="Unassembled WGS sequence"/>
</dbReference>
<evidence type="ECO:0000313" key="2">
    <source>
        <dbReference type="EMBL" id="CAF0795056.1"/>
    </source>
</evidence>
<evidence type="ECO:0000313" key="1">
    <source>
        <dbReference type="EMBL" id="CAF0759677.1"/>
    </source>
</evidence>
<dbReference type="Proteomes" id="UP000663832">
    <property type="component" value="Unassembled WGS sequence"/>
</dbReference>
<evidence type="ECO:0000313" key="3">
    <source>
        <dbReference type="Proteomes" id="UP000663832"/>
    </source>
</evidence>
<accession>A0A813PVS5</accession>
<protein>
    <submittedName>
        <fullName evidence="1">Uncharacterized protein</fullName>
    </submittedName>
</protein>
<comment type="caution">
    <text evidence="1">The sequence shown here is derived from an EMBL/GenBank/DDBJ whole genome shotgun (WGS) entry which is preliminary data.</text>
</comment>
<organism evidence="1 3">
    <name type="scientific">Adineta steineri</name>
    <dbReference type="NCBI Taxonomy" id="433720"/>
    <lineage>
        <taxon>Eukaryota</taxon>
        <taxon>Metazoa</taxon>
        <taxon>Spiralia</taxon>
        <taxon>Gnathifera</taxon>
        <taxon>Rotifera</taxon>
        <taxon>Eurotatoria</taxon>
        <taxon>Bdelloidea</taxon>
        <taxon>Adinetida</taxon>
        <taxon>Adinetidae</taxon>
        <taxon>Adineta</taxon>
    </lineage>
</organism>
<dbReference type="EMBL" id="CAJNOI010000012">
    <property type="protein sequence ID" value="CAF0795056.1"/>
    <property type="molecule type" value="Genomic_DNA"/>
</dbReference>
<dbReference type="AlphaFoldDB" id="A0A813PVS5"/>
<sequence length="243" mass="27494">MIKYKPEGAESNSPASQGYALFNFNPDYSESTKNDCWYRTDPKLIVDEQDHTNIQPWFPLPSNLVNKGKEWIPEIQLNATRYDSSEICDLERSDLGKVPCLSYFETEDRPAKTIRARAAQGFNVEPQHGYVVTPNGQDHFTLKLQTPLVRSLGDQVKVEFKVQPNLYYNGTQCAKFNPIIFNQENWDKPLQVDMSFIDYGCCTYAITANGGGYEWLYTTQTFVVYACDGQAGYGCIGKQPCGA</sequence>
<reference evidence="1" key="1">
    <citation type="submission" date="2021-02" db="EMBL/GenBank/DDBJ databases">
        <authorList>
            <person name="Nowell W R."/>
        </authorList>
    </citation>
    <scope>NUCLEOTIDE SEQUENCE</scope>
</reference>